<gene>
    <name evidence="11" type="ORF">QLQ12_10050</name>
</gene>
<dbReference type="CDD" id="cd10315">
    <property type="entry name" value="CBM41_pullulanase"/>
    <property type="match status" value="2"/>
</dbReference>
<dbReference type="InterPro" id="IPR005323">
    <property type="entry name" value="CBM41_pullulanase"/>
</dbReference>
<dbReference type="GO" id="GO:0016787">
    <property type="term" value="F:hydrolase activity"/>
    <property type="evidence" value="ECO:0007669"/>
    <property type="project" value="UniProtKB-KW"/>
</dbReference>
<evidence type="ECO:0000256" key="9">
    <source>
        <dbReference type="SAM" id="SignalP"/>
    </source>
</evidence>
<dbReference type="EC" id="3.2.1.1" evidence="3"/>
<dbReference type="InterPro" id="IPR013780">
    <property type="entry name" value="Glyco_hydro_b"/>
</dbReference>
<evidence type="ECO:0000313" key="11">
    <source>
        <dbReference type="EMBL" id="MDI6098941.1"/>
    </source>
</evidence>
<feature type="chain" id="PRO_5046469974" description="alpha-amylase" evidence="9">
    <location>
        <begin position="34"/>
        <end position="1083"/>
    </location>
</feature>
<dbReference type="SMART" id="SM00642">
    <property type="entry name" value="Aamy"/>
    <property type="match status" value="1"/>
</dbReference>
<dbReference type="Gene3D" id="2.60.40.1130">
    <property type="entry name" value="Rab geranylgeranyltransferase alpha-subunit, insert domain"/>
    <property type="match status" value="1"/>
</dbReference>
<feature type="domain" description="Glycosyl hydrolase family 13 catalytic" evidence="10">
    <location>
        <begin position="71"/>
        <end position="530"/>
    </location>
</feature>
<evidence type="ECO:0000256" key="2">
    <source>
        <dbReference type="ARBA" id="ARBA00008061"/>
    </source>
</evidence>
<dbReference type="Gene3D" id="2.60.40.1110">
    <property type="match status" value="2"/>
</dbReference>
<dbReference type="SUPFAM" id="SSF51445">
    <property type="entry name" value="(Trans)glycosidases"/>
    <property type="match status" value="1"/>
</dbReference>
<evidence type="ECO:0000256" key="3">
    <source>
        <dbReference type="ARBA" id="ARBA00012595"/>
    </source>
</evidence>
<dbReference type="Proteomes" id="UP001241758">
    <property type="component" value="Unassembled WGS sequence"/>
</dbReference>
<dbReference type="InterPro" id="IPR017853">
    <property type="entry name" value="GH"/>
</dbReference>
<organism evidence="11 12">
    <name type="scientific">Actinoplanes sandaracinus</name>
    <dbReference type="NCBI Taxonomy" id="3045177"/>
    <lineage>
        <taxon>Bacteria</taxon>
        <taxon>Bacillati</taxon>
        <taxon>Actinomycetota</taxon>
        <taxon>Actinomycetes</taxon>
        <taxon>Micromonosporales</taxon>
        <taxon>Micromonosporaceae</taxon>
        <taxon>Actinoplanes</taxon>
    </lineage>
</organism>
<evidence type="ECO:0000256" key="1">
    <source>
        <dbReference type="ARBA" id="ARBA00000548"/>
    </source>
</evidence>
<dbReference type="InterPro" id="IPR014756">
    <property type="entry name" value="Ig_E-set"/>
</dbReference>
<feature type="signal peptide" evidence="9">
    <location>
        <begin position="1"/>
        <end position="33"/>
    </location>
</feature>
<comment type="catalytic activity">
    <reaction evidence="1">
        <text>Endohydrolysis of (1-&gt;4)-alpha-D-glucosidic linkages in polysaccharides containing three or more (1-&gt;4)-alpha-linked D-glucose units.</text>
        <dbReference type="EC" id="3.2.1.1"/>
    </reaction>
</comment>
<dbReference type="InterPro" id="IPR013784">
    <property type="entry name" value="Carb-bd-like_fold"/>
</dbReference>
<dbReference type="Gene3D" id="3.20.20.80">
    <property type="entry name" value="Glycosidases"/>
    <property type="match status" value="1"/>
</dbReference>
<proteinExistence type="inferred from homology"/>
<protein>
    <recommendedName>
        <fullName evidence="3">alpha-amylase</fullName>
        <ecNumber evidence="3">3.2.1.1</ecNumber>
    </recommendedName>
    <alternativeName>
        <fullName evidence="8">1,4-alpha-D-glucan glucanohydrolase</fullName>
    </alternativeName>
</protein>
<evidence type="ECO:0000256" key="7">
    <source>
        <dbReference type="ARBA" id="ARBA00023295"/>
    </source>
</evidence>
<evidence type="ECO:0000256" key="8">
    <source>
        <dbReference type="ARBA" id="ARBA00030238"/>
    </source>
</evidence>
<dbReference type="PANTHER" id="PTHR10357">
    <property type="entry name" value="ALPHA-AMYLASE FAMILY MEMBER"/>
    <property type="match status" value="1"/>
</dbReference>
<dbReference type="SUPFAM" id="SSF51011">
    <property type="entry name" value="Glycosyl hydrolase domain"/>
    <property type="match status" value="1"/>
</dbReference>
<sequence length="1083" mass="116360">MVVPYHRDVIRRLSAVLALGLLAPFLLVPPTGATATAATGAGAQTWRGEPNAAALAHWGADRPGPAEQFYFVLPDRFANGDPGNDRGGLSGDRLSTGYDPTDKGFYHGGDLQGVIDRLDYIKGLGTTALWLAPVFENRPVQGAGAAASAGYHGYWVTDFTRVDPHFGTNADLKRLVDLAHRRGMKVYLDIIVNHTADVIQNEGGKSTYIDKATAPYRDSQGRPFEDQNYADGTRRFPDVNVKSFPYTPVFADPADAKVKVPAWLNDPTMYHNRGNSLFNGENSEYGDHTGLDDLWTERPEVVRGLTKIYADWIKETGIDGYRLDTVKHSNIEFWKQFSPSIAKAAARAGKPDFFMFGEVFSSDPEVESRYVREGGLAASLDFSFQQAARTYVSGDTPARTLADLYGQDDLYTARDTGAARMPTFLGNHDVGRIGSFIIGGGSDPAGHLRRAQLSHELMFLTRGQPVIYSGDEQGFTGPGGDKDARQDMFASRSADYLDDDLIGTDRTHASDQYDKRHPIYRTIAQLGALREAHPALRDGVQVTRYAADGAGVFAFSRIDPAKRHEYVVAVNNATTPQTVTVDTWSPGATFTGLYGGAGATVSGADGKLTVTVPALSAVVHRARTPIAVPSAGPTVRITAPAAGTAVPSRTELVAGVTGDPLATVTVAAQVNSGPWTLVGTARQAPYRVFHDLTGLAGGATVKYKAVARDSRGRTAATTSTVTVGTPSTVTAPERMVVHYQRPAGDYGDWRLYAFGDIDPSAQTTYPDGQPFAGQDSYGAFAWVKLKPGAKNVGFVVVDKAGVKDVQQDRFVDPGKQPEVWLKSGDAAVHPSRQAATGQPDPAQDPATAILHYRRADGDYTGWGLHVWDGAAQQTDWSAPLAPVERDAYGVTFKVPLAPGATGLSYVLHSGDTKDLPTDQRFDFAAGREAWLLAGVPEHLLPVAGKAETGGEIDLTKSRAGWVDRDTLAWRAGTGDTLQPVGGGTDGRVYGLAYAPAGGITVADGELTGTYRTLRLTVQRNGLTDRQRARFPDLWRYGAFRVAESDRRRLPEALRGQVVVTERDASGKLLSATGVRSAGEIDRG</sequence>
<dbReference type="Pfam" id="PF00128">
    <property type="entry name" value="Alpha-amylase"/>
    <property type="match status" value="1"/>
</dbReference>
<dbReference type="InterPro" id="IPR006047">
    <property type="entry name" value="GH13_cat_dom"/>
</dbReference>
<name>A0ABT6WGU4_9ACTN</name>
<dbReference type="Pfam" id="PF17967">
    <property type="entry name" value="Pullulanase_N2"/>
    <property type="match status" value="1"/>
</dbReference>
<dbReference type="Pfam" id="PF03714">
    <property type="entry name" value="PUD"/>
    <property type="match status" value="2"/>
</dbReference>
<dbReference type="EMBL" id="JASCTH010000005">
    <property type="protein sequence ID" value="MDI6098941.1"/>
    <property type="molecule type" value="Genomic_DNA"/>
</dbReference>
<keyword evidence="6" id="KW-0106">Calcium</keyword>
<accession>A0ABT6WGU4</accession>
<keyword evidence="12" id="KW-1185">Reference proteome</keyword>
<comment type="caution">
    <text evidence="11">The sequence shown here is derived from an EMBL/GenBank/DDBJ whole genome shotgun (WGS) entry which is preliminary data.</text>
</comment>
<dbReference type="Gene3D" id="2.60.40.1180">
    <property type="entry name" value="Golgi alpha-mannosidase II"/>
    <property type="match status" value="1"/>
</dbReference>
<dbReference type="PANTHER" id="PTHR10357:SF209">
    <property type="entry name" value="PERIPLASMIC ALPHA-AMYLASE"/>
    <property type="match status" value="1"/>
</dbReference>
<evidence type="ECO:0000256" key="5">
    <source>
        <dbReference type="ARBA" id="ARBA00022801"/>
    </source>
</evidence>
<dbReference type="InterPro" id="IPR040671">
    <property type="entry name" value="Pullulanase_N2"/>
</dbReference>
<evidence type="ECO:0000256" key="4">
    <source>
        <dbReference type="ARBA" id="ARBA00022729"/>
    </source>
</evidence>
<evidence type="ECO:0000259" key="10">
    <source>
        <dbReference type="SMART" id="SM00642"/>
    </source>
</evidence>
<keyword evidence="4 9" id="KW-0732">Signal</keyword>
<evidence type="ECO:0000256" key="6">
    <source>
        <dbReference type="ARBA" id="ARBA00022837"/>
    </source>
</evidence>
<evidence type="ECO:0000313" key="12">
    <source>
        <dbReference type="Proteomes" id="UP001241758"/>
    </source>
</evidence>
<dbReference type="Gene3D" id="2.60.40.10">
    <property type="entry name" value="Immunoglobulins"/>
    <property type="match status" value="1"/>
</dbReference>
<keyword evidence="7" id="KW-0326">Glycosidase</keyword>
<keyword evidence="5 11" id="KW-0378">Hydrolase</keyword>
<dbReference type="SUPFAM" id="SSF49452">
    <property type="entry name" value="Starch-binding domain-like"/>
    <property type="match status" value="2"/>
</dbReference>
<comment type="similarity">
    <text evidence="2">Belongs to the glycosyl hydrolase 13 family.</text>
</comment>
<reference evidence="11 12" key="1">
    <citation type="submission" date="2023-05" db="EMBL/GenBank/DDBJ databases">
        <title>Actinoplanes sp. NEAU-A12 genome sequencing.</title>
        <authorList>
            <person name="Wang Z.-S."/>
        </authorList>
    </citation>
    <scope>NUCLEOTIDE SEQUENCE [LARGE SCALE GENOMIC DNA]</scope>
    <source>
        <strain evidence="11 12">NEAU-A12</strain>
    </source>
</reference>
<dbReference type="CDD" id="cd11339">
    <property type="entry name" value="AmyAc_bac_CMD_like_2"/>
    <property type="match status" value="1"/>
</dbReference>
<dbReference type="SUPFAM" id="SSF81296">
    <property type="entry name" value="E set domains"/>
    <property type="match status" value="1"/>
</dbReference>
<dbReference type="InterPro" id="IPR013783">
    <property type="entry name" value="Ig-like_fold"/>
</dbReference>